<dbReference type="Proteomes" id="UP000435323">
    <property type="component" value="Unassembled WGS sequence"/>
</dbReference>
<dbReference type="SMART" id="SM00028">
    <property type="entry name" value="TPR"/>
    <property type="match status" value="6"/>
</dbReference>
<evidence type="ECO:0000313" key="10">
    <source>
        <dbReference type="EMBL" id="MUK47239.1"/>
    </source>
</evidence>
<feature type="coiled-coil region" evidence="7">
    <location>
        <begin position="408"/>
        <end position="447"/>
    </location>
</feature>
<feature type="transmembrane region" description="Helical" evidence="8">
    <location>
        <begin position="455"/>
        <end position="472"/>
    </location>
</feature>
<name>A0A6N3Z0C3_ALIFS</name>
<feature type="chain" id="PRO_5026943009" evidence="9">
    <location>
        <begin position="23"/>
        <end position="483"/>
    </location>
</feature>
<keyword evidence="8" id="KW-0472">Membrane</keyword>
<dbReference type="Gene3D" id="1.25.40.10">
    <property type="entry name" value="Tetratricopeptide repeat domain"/>
    <property type="match status" value="2"/>
</dbReference>
<accession>A0A6N3Z0C3</accession>
<dbReference type="EMBL" id="WOBO01000020">
    <property type="protein sequence ID" value="MUK47239.1"/>
    <property type="molecule type" value="Genomic_DNA"/>
</dbReference>
<keyword evidence="9" id="KW-0732">Signal</keyword>
<feature type="repeat" description="TPR" evidence="6">
    <location>
        <begin position="214"/>
        <end position="247"/>
    </location>
</feature>
<dbReference type="InterPro" id="IPR019734">
    <property type="entry name" value="TPR_rpt"/>
</dbReference>
<dbReference type="AlphaFoldDB" id="A0A6N3Z0C3"/>
<evidence type="ECO:0000256" key="3">
    <source>
        <dbReference type="ARBA" id="ARBA00022737"/>
    </source>
</evidence>
<dbReference type="Pfam" id="PF13374">
    <property type="entry name" value="TPR_10"/>
    <property type="match status" value="1"/>
</dbReference>
<reference evidence="10 11" key="1">
    <citation type="submission" date="2019-11" db="EMBL/GenBank/DDBJ databases">
        <title>Using colonization assays and comparative genomics to discover symbiosis behaviors and factors in Vibrio fischeri.</title>
        <authorList>
            <person name="Bongrand C."/>
            <person name="Moriano-Gutierrez S."/>
            <person name="Arevalo P."/>
            <person name="Mcfall-Ngai M."/>
            <person name="Visick K."/>
            <person name="Polz M.F."/>
            <person name="Ruby E.G."/>
        </authorList>
    </citation>
    <scope>NUCLEOTIDE SEQUENCE [LARGE SCALE GENOMIC DNA]</scope>
    <source>
        <strain evidence="11">emors.3.2</strain>
    </source>
</reference>
<evidence type="ECO:0000256" key="4">
    <source>
        <dbReference type="ARBA" id="ARBA00022803"/>
    </source>
</evidence>
<comment type="subcellular location">
    <subcellularLocation>
        <location evidence="1">Cytoplasm</location>
    </subcellularLocation>
</comment>
<evidence type="ECO:0000256" key="2">
    <source>
        <dbReference type="ARBA" id="ARBA00022490"/>
    </source>
</evidence>
<dbReference type="PANTHER" id="PTHR46630">
    <property type="entry name" value="TETRATRICOPEPTIDE REPEAT PROTEIN 29"/>
    <property type="match status" value="1"/>
</dbReference>
<feature type="signal peptide" evidence="9">
    <location>
        <begin position="1"/>
        <end position="22"/>
    </location>
</feature>
<evidence type="ECO:0000256" key="9">
    <source>
        <dbReference type="SAM" id="SignalP"/>
    </source>
</evidence>
<comment type="caution">
    <text evidence="10">The sequence shown here is derived from an EMBL/GenBank/DDBJ whole genome shotgun (WGS) entry which is preliminary data.</text>
</comment>
<evidence type="ECO:0000313" key="11">
    <source>
        <dbReference type="Proteomes" id="UP000435323"/>
    </source>
</evidence>
<comment type="similarity">
    <text evidence="5">Belongs to the Rap family.</text>
</comment>
<sequence>MLGYFHFIIGCFFLLISFNSSATSVMSSESWQEEYHLNRIENPNKALSMLNNVYSSLPPSAERIFTATRIHGFVTRRGNVYTSPLKNNTTNIYDHIESLILLSMDLEDNGDYKKALQQIKKAQLKSKHLNDLDLNSLLSIKQCRSNLALGNYYLAEFYCQSAIKHLEKTKDHYIDIKWAYRLLALSYQGVSDFKSALKANEKALSLSKSYELNDTIYNNISSLLLQMGQLKEAEKYAKKALKIREKRKISQKIAQSHIVLAQIYLKSSQYVHAKSCANFAIAQLNDNTANAQTLSRAYLTLAAVLNKQSYYDEAIEYLLLALKQLDNNSNSDLLINTYQLLSSAYLKHENSNKALDYISIAIDKSQQSQNQQALANSYLIKSDIEEFTGDIKAALITRKLYENVIKKIHALNDNNRDITLELRNLLIEKEKEKLHNLKEKHQQLSAINTEKQHKLLFQIMIIILVLIVYLVLRLKLNPKHNFN</sequence>
<dbReference type="GO" id="GO:0005737">
    <property type="term" value="C:cytoplasm"/>
    <property type="evidence" value="ECO:0007669"/>
    <property type="project" value="UniProtKB-SubCell"/>
</dbReference>
<gene>
    <name evidence="10" type="ORF">GNP77_17930</name>
</gene>
<keyword evidence="7" id="KW-0175">Coiled coil</keyword>
<keyword evidence="4 6" id="KW-0802">TPR repeat</keyword>
<dbReference type="PROSITE" id="PS50005">
    <property type="entry name" value="TPR"/>
    <property type="match status" value="1"/>
</dbReference>
<dbReference type="InterPro" id="IPR011990">
    <property type="entry name" value="TPR-like_helical_dom_sf"/>
</dbReference>
<keyword evidence="8" id="KW-0812">Transmembrane</keyword>
<dbReference type="PANTHER" id="PTHR46630:SF1">
    <property type="entry name" value="TETRATRICOPEPTIDE REPEAT PROTEIN 29"/>
    <property type="match status" value="1"/>
</dbReference>
<evidence type="ECO:0000256" key="6">
    <source>
        <dbReference type="PROSITE-ProRule" id="PRU00339"/>
    </source>
</evidence>
<proteinExistence type="inferred from homology"/>
<keyword evidence="2" id="KW-0963">Cytoplasm</keyword>
<protein>
    <submittedName>
        <fullName evidence="10">Tetratricopeptide repeat protein</fullName>
    </submittedName>
</protein>
<evidence type="ECO:0000256" key="5">
    <source>
        <dbReference type="ARBA" id="ARBA00038253"/>
    </source>
</evidence>
<keyword evidence="8" id="KW-1133">Transmembrane helix</keyword>
<evidence type="ECO:0000256" key="1">
    <source>
        <dbReference type="ARBA" id="ARBA00004496"/>
    </source>
</evidence>
<dbReference type="SUPFAM" id="SSF48452">
    <property type="entry name" value="TPR-like"/>
    <property type="match status" value="2"/>
</dbReference>
<evidence type="ECO:0000256" key="7">
    <source>
        <dbReference type="SAM" id="Coils"/>
    </source>
</evidence>
<dbReference type="RefSeq" id="WP_155658394.1">
    <property type="nucleotide sequence ID" value="NZ_WOBP01000017.1"/>
</dbReference>
<organism evidence="10 11">
    <name type="scientific">Aliivibrio fischeri</name>
    <name type="common">Vibrio fischeri</name>
    <dbReference type="NCBI Taxonomy" id="668"/>
    <lineage>
        <taxon>Bacteria</taxon>
        <taxon>Pseudomonadati</taxon>
        <taxon>Pseudomonadota</taxon>
        <taxon>Gammaproteobacteria</taxon>
        <taxon>Vibrionales</taxon>
        <taxon>Vibrionaceae</taxon>
        <taxon>Aliivibrio</taxon>
    </lineage>
</organism>
<dbReference type="InterPro" id="IPR051476">
    <property type="entry name" value="Bac_ResReg_Asp_Phosphatase"/>
</dbReference>
<keyword evidence="3" id="KW-0677">Repeat</keyword>
<evidence type="ECO:0000256" key="8">
    <source>
        <dbReference type="SAM" id="Phobius"/>
    </source>
</evidence>